<dbReference type="EMBL" id="CP080590">
    <property type="protein sequence ID" value="QYO75955.1"/>
    <property type="molecule type" value="Genomic_DNA"/>
</dbReference>
<gene>
    <name evidence="1" type="ORF">K1X15_15165</name>
</gene>
<sequence>MNKIVREHYPVEKLPEDLRRLVPEAAEVTVEITVAEPEKRAGTGLPSGTETAAAIRKLRAQHPNQKRTMEDIVSDVRALRDEWDD</sequence>
<name>A0ABX8WAF6_9HYPH</name>
<dbReference type="Proteomes" id="UP000825799">
    <property type="component" value="Chromosome"/>
</dbReference>
<reference evidence="1 2" key="1">
    <citation type="submission" date="2021-08" db="EMBL/GenBank/DDBJ databases">
        <title>Devosia salina sp. nov., isolated from the South China Sea sediment.</title>
        <authorList>
            <person name="Zhou Z."/>
        </authorList>
    </citation>
    <scope>NUCLEOTIDE SEQUENCE [LARGE SCALE GENOMIC DNA]</scope>
    <source>
        <strain evidence="1 2">SCS-3</strain>
    </source>
</reference>
<accession>A0ABX8WAF6</accession>
<proteinExistence type="predicted"/>
<organism evidence="1 2">
    <name type="scientific">Devosia salina</name>
    <dbReference type="NCBI Taxonomy" id="2860336"/>
    <lineage>
        <taxon>Bacteria</taxon>
        <taxon>Pseudomonadati</taxon>
        <taxon>Pseudomonadota</taxon>
        <taxon>Alphaproteobacteria</taxon>
        <taxon>Hyphomicrobiales</taxon>
        <taxon>Devosiaceae</taxon>
        <taxon>Devosia</taxon>
    </lineage>
</organism>
<evidence type="ECO:0000313" key="2">
    <source>
        <dbReference type="Proteomes" id="UP000825799"/>
    </source>
</evidence>
<keyword evidence="2" id="KW-1185">Reference proteome</keyword>
<protein>
    <submittedName>
        <fullName evidence="1">Uncharacterized protein</fullName>
    </submittedName>
</protein>
<evidence type="ECO:0000313" key="1">
    <source>
        <dbReference type="EMBL" id="QYO75955.1"/>
    </source>
</evidence>
<dbReference type="RefSeq" id="WP_220304448.1">
    <property type="nucleotide sequence ID" value="NZ_CP080590.1"/>
</dbReference>